<gene>
    <name evidence="2" type="ORF">FGO68_gene11330</name>
</gene>
<keyword evidence="1" id="KW-0812">Transmembrane</keyword>
<organism evidence="2 3">
    <name type="scientific">Halteria grandinella</name>
    <dbReference type="NCBI Taxonomy" id="5974"/>
    <lineage>
        <taxon>Eukaryota</taxon>
        <taxon>Sar</taxon>
        <taxon>Alveolata</taxon>
        <taxon>Ciliophora</taxon>
        <taxon>Intramacronucleata</taxon>
        <taxon>Spirotrichea</taxon>
        <taxon>Stichotrichia</taxon>
        <taxon>Sporadotrichida</taxon>
        <taxon>Halteriidae</taxon>
        <taxon>Halteria</taxon>
    </lineage>
</organism>
<name>A0A8J8NLN2_HALGN</name>
<keyword evidence="1" id="KW-0472">Membrane</keyword>
<dbReference type="Proteomes" id="UP000785679">
    <property type="component" value="Unassembled WGS sequence"/>
</dbReference>
<accession>A0A8J8NLN2</accession>
<evidence type="ECO:0000313" key="2">
    <source>
        <dbReference type="EMBL" id="TNV77502.1"/>
    </source>
</evidence>
<proteinExistence type="predicted"/>
<protein>
    <submittedName>
        <fullName evidence="2">Uncharacterized protein</fullName>
    </submittedName>
</protein>
<evidence type="ECO:0000313" key="3">
    <source>
        <dbReference type="Proteomes" id="UP000785679"/>
    </source>
</evidence>
<feature type="transmembrane region" description="Helical" evidence="1">
    <location>
        <begin position="21"/>
        <end position="45"/>
    </location>
</feature>
<keyword evidence="1" id="KW-1133">Transmembrane helix</keyword>
<evidence type="ECO:0000256" key="1">
    <source>
        <dbReference type="SAM" id="Phobius"/>
    </source>
</evidence>
<dbReference type="AlphaFoldDB" id="A0A8J8NLN2"/>
<reference evidence="2" key="1">
    <citation type="submission" date="2019-06" db="EMBL/GenBank/DDBJ databases">
        <authorList>
            <person name="Zheng W."/>
        </authorList>
    </citation>
    <scope>NUCLEOTIDE SEQUENCE</scope>
    <source>
        <strain evidence="2">QDHG01</strain>
    </source>
</reference>
<dbReference type="EMBL" id="RRYP01011799">
    <property type="protein sequence ID" value="TNV77502.1"/>
    <property type="molecule type" value="Genomic_DNA"/>
</dbReference>
<comment type="caution">
    <text evidence="2">The sequence shown here is derived from an EMBL/GenBank/DDBJ whole genome shotgun (WGS) entry which is preliminary data.</text>
</comment>
<sequence>MAYSMAVRQHTTTMSMINKNFMWVQVFCWSIQFFSILCCSIQSIVSLTKESQIEGLLSPQFYFRNLLKYLTAKMKMIKHRRVFPT</sequence>
<keyword evidence="3" id="KW-1185">Reference proteome</keyword>